<evidence type="ECO:0000256" key="10">
    <source>
        <dbReference type="ARBA" id="ARBA00022989"/>
    </source>
</evidence>
<evidence type="ECO:0000256" key="11">
    <source>
        <dbReference type="ARBA" id="ARBA00023034"/>
    </source>
</evidence>
<dbReference type="Gene3D" id="3.30.300.320">
    <property type="match status" value="1"/>
</dbReference>
<comment type="similarity">
    <text evidence="3">Belongs to the stealth family.</text>
</comment>
<evidence type="ECO:0000256" key="8">
    <source>
        <dbReference type="ARBA" id="ARBA00022837"/>
    </source>
</evidence>
<evidence type="ECO:0000256" key="6">
    <source>
        <dbReference type="ARBA" id="ARBA00022723"/>
    </source>
</evidence>
<dbReference type="GO" id="GO:0046835">
    <property type="term" value="P:carbohydrate phosphorylation"/>
    <property type="evidence" value="ECO:0007669"/>
    <property type="project" value="TreeGrafter"/>
</dbReference>
<accession>A0A8K0A3L7</accession>
<reference evidence="26" key="1">
    <citation type="submission" date="2022-01" db="EMBL/GenBank/DDBJ databases">
        <authorList>
            <person name="Braso-Vives M."/>
        </authorList>
    </citation>
    <scope>NUCLEOTIDE SEQUENCE</scope>
</reference>
<evidence type="ECO:0000256" key="3">
    <source>
        <dbReference type="ARBA" id="ARBA00007583"/>
    </source>
</evidence>
<dbReference type="InterPro" id="IPR031357">
    <property type="entry name" value="Stealth_CR3"/>
</dbReference>
<dbReference type="InterPro" id="IPR000800">
    <property type="entry name" value="Notch_dom"/>
</dbReference>
<feature type="region of interest" description="Disordered" evidence="22">
    <location>
        <begin position="749"/>
        <end position="803"/>
    </location>
</feature>
<dbReference type="PANTHER" id="PTHR24045">
    <property type="match status" value="1"/>
</dbReference>
<evidence type="ECO:0000256" key="18">
    <source>
        <dbReference type="ARBA" id="ARBA00070893"/>
    </source>
</evidence>
<dbReference type="InterPro" id="IPR021520">
    <property type="entry name" value="Stealth_CR2"/>
</dbReference>
<evidence type="ECO:0000256" key="14">
    <source>
        <dbReference type="ARBA" id="ARBA00023180"/>
    </source>
</evidence>
<keyword evidence="27" id="KW-1185">Reference proteome</keyword>
<evidence type="ECO:0000313" key="27">
    <source>
        <dbReference type="Proteomes" id="UP000838412"/>
    </source>
</evidence>
<evidence type="ECO:0000256" key="16">
    <source>
        <dbReference type="ARBA" id="ARBA00057240"/>
    </source>
</evidence>
<keyword evidence="11" id="KW-0333">Golgi apparatus</keyword>
<evidence type="ECO:0000256" key="12">
    <source>
        <dbReference type="ARBA" id="ARBA00023136"/>
    </source>
</evidence>
<feature type="transmembrane region" description="Helical" evidence="23">
    <location>
        <begin position="1250"/>
        <end position="1270"/>
    </location>
</feature>
<evidence type="ECO:0000256" key="5">
    <source>
        <dbReference type="ARBA" id="ARBA00022692"/>
    </source>
</evidence>
<protein>
    <recommendedName>
        <fullName evidence="18">N-acetylglucosamine-1-phosphotransferase subunits alpha/beta</fullName>
        <ecNumber evidence="17">2.7.8.17</ecNumber>
    </recommendedName>
    <alternativeName>
        <fullName evidence="21">GlcNAc-1-phosphotransferase subunits alpha/beta</fullName>
    </alternativeName>
    <alternativeName>
        <fullName evidence="20">Stealth protein GNPTAB</fullName>
    </alternativeName>
    <alternativeName>
        <fullName evidence="19">UDP-N-acetylglucosamine-1-phosphotransferase subunits alpha/beta</fullName>
    </alternativeName>
</protein>
<gene>
    <name evidence="26" type="primary">GNPTAB</name>
    <name evidence="26" type="ORF">BLAG_LOCUS20642</name>
</gene>
<dbReference type="InterPro" id="IPR031356">
    <property type="entry name" value="Stealth_CR4"/>
</dbReference>
<evidence type="ECO:0000256" key="1">
    <source>
        <dbReference type="ARBA" id="ARBA00004323"/>
    </source>
</evidence>
<keyword evidence="14" id="KW-0325">Glycoprotein</keyword>
<dbReference type="InterPro" id="IPR018247">
    <property type="entry name" value="EF_Hand_1_Ca_BS"/>
</dbReference>
<evidence type="ECO:0000256" key="13">
    <source>
        <dbReference type="ARBA" id="ARBA00023157"/>
    </source>
</evidence>
<organism evidence="26 27">
    <name type="scientific">Branchiostoma lanceolatum</name>
    <name type="common">Common lancelet</name>
    <name type="synonym">Amphioxus lanceolatum</name>
    <dbReference type="NCBI Taxonomy" id="7740"/>
    <lineage>
        <taxon>Eukaryota</taxon>
        <taxon>Metazoa</taxon>
        <taxon>Chordata</taxon>
        <taxon>Cephalochordata</taxon>
        <taxon>Leptocardii</taxon>
        <taxon>Amphioxiformes</taxon>
        <taxon>Branchiostomatidae</taxon>
        <taxon>Branchiostoma</taxon>
    </lineage>
</organism>
<dbReference type="GO" id="GO:0016256">
    <property type="term" value="P:N-glycan processing to lysosome"/>
    <property type="evidence" value="ECO:0007669"/>
    <property type="project" value="TreeGrafter"/>
</dbReference>
<evidence type="ECO:0000256" key="23">
    <source>
        <dbReference type="SAM" id="Phobius"/>
    </source>
</evidence>
<dbReference type="PROSITE" id="PS50258">
    <property type="entry name" value="LNR"/>
    <property type="match status" value="1"/>
</dbReference>
<dbReference type="Pfam" id="PF17102">
    <property type="entry name" value="Stealth_CR3"/>
    <property type="match status" value="1"/>
</dbReference>
<dbReference type="FunFam" id="3.30.300.320:FF:000002">
    <property type="entry name" value="N-acetylglucosamine-1-phosphotransferase subunits alpha/beta isoform X1"/>
    <property type="match status" value="1"/>
</dbReference>
<sequence>MMVLGTLCKLVQRQTYTCLSHRYGTMLCFGGLLLLAVSAFQFGEVMLEWSKDQYAAMFSAYHDNIASKSFQDRLCLPVPIDVVYTWVNGTDPKLLEGLRRLKMDMELEINKTKTGPETNQTTDDSSRTRCKLKDCVSVPAVVLVPPLPSTMELPDVRAEFPVFLLARSVEHHTALGDPPANITLIKFSSQVEVDIVLKETIEINGVNVSLQQGYLTSDWTVPHSVLLKDTVMVTNLPRQGEQEVKSMLEDKFREKVSTVEVYPEKRVAVMDVPDFNDMDLILKDGDVTNVTIGNDTVRLTAASLAWDLTDDLSFHEDIAPSRFEDNEELRYSLRSIERYAPWIRHVYIVTNGQIPSWLNLDNPRLTIVTHSDLFPNASHLPSYSSPSIEAHLHRIPGLSNKFIYLNDDVMFGAEVWPDDFYTHSQGQKVYLAWPVPNCADGCPSSWIRDNYCDKACNNSECEWDGGDCLGGAGAGPNQMHGGGQDSGAGMMYCNPGCANNWLADRYCDQACNTLQCGFDAGDCGTTNFDKLTKIDLQPDVHLYHLKAGEHLVYFNLSAVFHEGISVTEGKYDDVGVIRAATVAQKFKTLNIVLFPNKNASVLHFNLTGKNKETNDKFHMAFNLTVDTKERPKEALLLNETGVGGNVSATAASEAEDTHEEDILISFEEIPEEKMHPKVKRDTRPVSIPESLPDVNNMSFIPEDLSAGLKELEGQLDAGELTDKGYKQHAAALWKNFPPEVLRAEALKELQKKKTSPAAKHSPARRTNTRRSQPPKDDGNPAKDPGIDAKDHGREASKVTVGTKRLKNLVSQQLDSKVLRKNDGKILDVKPDEGEKQNEKKILLRQDKVNRPLNEEGVINMDQNMEGGDILDMVTQSKLEALEKNKGENISTNLKKEKNKDDKNEFEEDNPPMRRLLAKDLSGREAVEADSLLESFLPWEKQAVFSNLMKEKEKFLTEKLYKSPPHRTRQLADTFADSLRHSNRIFNKAYGFQSRKVPAHMPHMIDVTIMKELQEKLAEEFDETSSHKIRHSKDMQFAFSYFYYLMSEKKPRNVTEIFDSLDTDKSGILSDRELRTMAARLNDLPLALQHLTQLEQILINCSASLPKNLTEPATIPPTQEHYYEPRMPLVTKSLVLHCHGLVKLLNNSYKERNKFKYEVVSEDQVAFKMIRTNVSQVIAQLDDIRKNPKKFVCLNDNIEHKKKDAQLVKAVIVDFYEAMFPLPSQFELPREYRNRFLHMDELREWRAYRDWLRFLTHVTMGALILFSLWSFCANQITALKRRFWPVLGRRNRTLGRLLRV</sequence>
<dbReference type="Pfam" id="PF17103">
    <property type="entry name" value="Stealth_CR4"/>
    <property type="match status" value="1"/>
</dbReference>
<dbReference type="InterPro" id="IPR010506">
    <property type="entry name" value="DMAP1-bd"/>
</dbReference>
<feature type="domain" description="LNR" evidence="25">
    <location>
        <begin position="438"/>
        <end position="476"/>
    </location>
</feature>
<evidence type="ECO:0000256" key="20">
    <source>
        <dbReference type="ARBA" id="ARBA00079995"/>
    </source>
</evidence>
<feature type="transmembrane region" description="Helical" evidence="23">
    <location>
        <begin position="23"/>
        <end position="43"/>
    </location>
</feature>
<evidence type="ECO:0000256" key="21">
    <source>
        <dbReference type="ARBA" id="ARBA00082117"/>
    </source>
</evidence>
<dbReference type="Pfam" id="PF18440">
    <property type="entry name" value="GlcNAc-1_reg"/>
    <property type="match status" value="1"/>
</dbReference>
<dbReference type="SMART" id="SM00004">
    <property type="entry name" value="NL"/>
    <property type="match status" value="2"/>
</dbReference>
<feature type="region of interest" description="Disordered" evidence="22">
    <location>
        <begin position="883"/>
        <end position="909"/>
    </location>
</feature>
<proteinExistence type="inferred from homology"/>
<keyword evidence="4" id="KW-0808">Transferase</keyword>
<keyword evidence="7" id="KW-0677">Repeat</keyword>
<dbReference type="Pfam" id="PF11380">
    <property type="entry name" value="Stealth_CR2"/>
    <property type="match status" value="1"/>
</dbReference>
<keyword evidence="8" id="KW-0106">Calcium</keyword>
<dbReference type="Pfam" id="PF17101">
    <property type="entry name" value="Stealth_CR1"/>
    <property type="match status" value="1"/>
</dbReference>
<dbReference type="CDD" id="cd21600">
    <property type="entry name" value="RRM2_GNPTAB"/>
    <property type="match status" value="1"/>
</dbReference>
<keyword evidence="12 23" id="KW-0472">Membrane</keyword>
<evidence type="ECO:0000256" key="19">
    <source>
        <dbReference type="ARBA" id="ARBA00078196"/>
    </source>
</evidence>
<dbReference type="PROSITE" id="PS00018">
    <property type="entry name" value="EF_HAND_1"/>
    <property type="match status" value="1"/>
</dbReference>
<evidence type="ECO:0000256" key="17">
    <source>
        <dbReference type="ARBA" id="ARBA00066709"/>
    </source>
</evidence>
<keyword evidence="9" id="KW-0735">Signal-anchor</keyword>
<comment type="catalytic activity">
    <reaction evidence="15">
        <text>N(4)-[alpha-D-mannosyl-(1-&gt;2)-alpha-D-mannosyl-(glycan)]-L-asparaginyl-[protein] + UDP-N-acetyl-alpha-D-glucosamine = N(4)-[6-(N-acetyl-alpha-D-glucosaminyl-1-phospho)-alpha-D-mannosyl-(1-&gt;2)-alpha-D-mannosyl-(glycan)]-L-asparaginyl-[protein] + UMP + H(+)</text>
        <dbReference type="Rhea" id="RHEA:13581"/>
        <dbReference type="Rhea" id="RHEA-COMP:14507"/>
        <dbReference type="Rhea" id="RHEA-COMP:14508"/>
        <dbReference type="ChEBI" id="CHEBI:15378"/>
        <dbReference type="ChEBI" id="CHEBI:57705"/>
        <dbReference type="ChEBI" id="CHEBI:57865"/>
        <dbReference type="ChEBI" id="CHEBI:140357"/>
        <dbReference type="ChEBI" id="CHEBI:140369"/>
        <dbReference type="EC" id="2.7.8.17"/>
    </reaction>
</comment>
<dbReference type="PROSITE" id="PS50222">
    <property type="entry name" value="EF_HAND_2"/>
    <property type="match status" value="1"/>
</dbReference>
<dbReference type="EC" id="2.7.8.17" evidence="17"/>
<evidence type="ECO:0000256" key="9">
    <source>
        <dbReference type="ARBA" id="ARBA00022968"/>
    </source>
</evidence>
<evidence type="ECO:0000259" key="25">
    <source>
        <dbReference type="PROSITE" id="PS50258"/>
    </source>
</evidence>
<keyword evidence="5 23" id="KW-0812">Transmembrane</keyword>
<dbReference type="CDD" id="cd21599">
    <property type="entry name" value="RRM1_GNPTAB"/>
    <property type="match status" value="1"/>
</dbReference>
<dbReference type="OrthoDB" id="263283at2759"/>
<dbReference type="Proteomes" id="UP000838412">
    <property type="component" value="Chromosome 6"/>
</dbReference>
<dbReference type="InterPro" id="IPR031358">
    <property type="entry name" value="Stealth_CR1"/>
</dbReference>
<dbReference type="EMBL" id="OV696691">
    <property type="protein sequence ID" value="CAH1267193.1"/>
    <property type="molecule type" value="Genomic_DNA"/>
</dbReference>
<dbReference type="InterPro" id="IPR011992">
    <property type="entry name" value="EF-hand-dom_pair"/>
</dbReference>
<dbReference type="InterPro" id="IPR002048">
    <property type="entry name" value="EF_hand_dom"/>
</dbReference>
<dbReference type="InterPro" id="IPR047141">
    <property type="entry name" value="Stealth"/>
</dbReference>
<dbReference type="Pfam" id="PF06464">
    <property type="entry name" value="DMAP_binding"/>
    <property type="match status" value="1"/>
</dbReference>
<evidence type="ECO:0000256" key="4">
    <source>
        <dbReference type="ARBA" id="ARBA00022679"/>
    </source>
</evidence>
<dbReference type="GO" id="GO:0003976">
    <property type="term" value="F:UDP-N-acetylglucosamine-lysosomal-enzyme N-acetylglucosaminephosphotransferase activity"/>
    <property type="evidence" value="ECO:0007669"/>
    <property type="project" value="UniProtKB-EC"/>
</dbReference>
<comment type="subcellular location">
    <subcellularLocation>
        <location evidence="2">Golgi apparatus membrane</location>
        <topology evidence="2">Single-pass type I membrane protein</topology>
    </subcellularLocation>
    <subcellularLocation>
        <location evidence="1">Golgi apparatus membrane</location>
        <topology evidence="1">Single-pass type II membrane protein</topology>
    </subcellularLocation>
</comment>
<dbReference type="InterPro" id="IPR041536">
    <property type="entry name" value="GNPTAB_reg"/>
</dbReference>
<comment type="function">
    <text evidence="16">Catalyzes the formation of mannose 6-phosphate (M6P) markers on high mannose type oligosaccharides in the Golgi apparatus. M6P residues are required to bind to the M6P receptors (MPR), which mediate the vesicular transport of lysosomal enzymes to the endosomal/prelysosomal compartment.</text>
</comment>
<feature type="compositionally biased region" description="Basic and acidic residues" evidence="22">
    <location>
        <begin position="893"/>
        <end position="902"/>
    </location>
</feature>
<dbReference type="Pfam" id="PF00066">
    <property type="entry name" value="Notch"/>
    <property type="match status" value="2"/>
</dbReference>
<feature type="compositionally biased region" description="Basic and acidic residues" evidence="22">
    <location>
        <begin position="773"/>
        <end position="796"/>
    </location>
</feature>
<keyword evidence="13" id="KW-1015">Disulfide bond</keyword>
<keyword evidence="10 23" id="KW-1133">Transmembrane helix</keyword>
<dbReference type="PANTHER" id="PTHR24045:SF0">
    <property type="entry name" value="N-ACETYLGLUCOSAMINE-1-PHOSPHOTRANSFERASE SUBUNITS ALPHA_BETA"/>
    <property type="match status" value="1"/>
</dbReference>
<evidence type="ECO:0000256" key="7">
    <source>
        <dbReference type="ARBA" id="ARBA00022737"/>
    </source>
</evidence>
<evidence type="ECO:0000313" key="26">
    <source>
        <dbReference type="EMBL" id="CAH1267193.1"/>
    </source>
</evidence>
<evidence type="ECO:0000259" key="24">
    <source>
        <dbReference type="PROSITE" id="PS50222"/>
    </source>
</evidence>
<dbReference type="GO" id="GO:0005509">
    <property type="term" value="F:calcium ion binding"/>
    <property type="evidence" value="ECO:0007669"/>
    <property type="project" value="InterPro"/>
</dbReference>
<name>A0A8K0A3L7_BRALA</name>
<evidence type="ECO:0000256" key="22">
    <source>
        <dbReference type="SAM" id="MobiDB-lite"/>
    </source>
</evidence>
<dbReference type="SUPFAM" id="SSF47473">
    <property type="entry name" value="EF-hand"/>
    <property type="match status" value="1"/>
</dbReference>
<dbReference type="GO" id="GO:0000139">
    <property type="term" value="C:Golgi membrane"/>
    <property type="evidence" value="ECO:0007669"/>
    <property type="project" value="UniProtKB-SubCell"/>
</dbReference>
<evidence type="ECO:0000256" key="2">
    <source>
        <dbReference type="ARBA" id="ARBA00004614"/>
    </source>
</evidence>
<feature type="domain" description="EF-hand" evidence="24">
    <location>
        <begin position="1048"/>
        <end position="1083"/>
    </location>
</feature>
<evidence type="ECO:0000256" key="15">
    <source>
        <dbReference type="ARBA" id="ARBA00050775"/>
    </source>
</evidence>
<keyword evidence="6" id="KW-0479">Metal-binding</keyword>